<dbReference type="PROSITE" id="PS51257">
    <property type="entry name" value="PROKAR_LIPOPROTEIN"/>
    <property type="match status" value="1"/>
</dbReference>
<organism evidence="8 9">
    <name type="scientific">Bacteroides finegoldii</name>
    <dbReference type="NCBI Taxonomy" id="338188"/>
    <lineage>
        <taxon>Bacteria</taxon>
        <taxon>Pseudomonadati</taxon>
        <taxon>Bacteroidota</taxon>
        <taxon>Bacteroidia</taxon>
        <taxon>Bacteroidales</taxon>
        <taxon>Bacteroidaceae</taxon>
        <taxon>Bacteroides</taxon>
    </lineage>
</organism>
<evidence type="ECO:0000259" key="6">
    <source>
        <dbReference type="Pfam" id="PF07980"/>
    </source>
</evidence>
<dbReference type="RefSeq" id="WP_022276000.1">
    <property type="nucleotide sequence ID" value="NZ_CABIXA010000002.1"/>
</dbReference>
<dbReference type="InterPro" id="IPR011990">
    <property type="entry name" value="TPR-like_helical_dom_sf"/>
</dbReference>
<evidence type="ECO:0000313" key="8">
    <source>
        <dbReference type="EMBL" id="CUN51500.1"/>
    </source>
</evidence>
<dbReference type="Gene3D" id="1.25.40.390">
    <property type="match status" value="1"/>
</dbReference>
<accession>A0A173XJS5</accession>
<evidence type="ECO:0000256" key="3">
    <source>
        <dbReference type="ARBA" id="ARBA00022729"/>
    </source>
</evidence>
<gene>
    <name evidence="8" type="ORF">ERS852397_00346</name>
</gene>
<dbReference type="InterPro" id="IPR033985">
    <property type="entry name" value="SusD-like_N"/>
</dbReference>
<evidence type="ECO:0000256" key="5">
    <source>
        <dbReference type="ARBA" id="ARBA00023237"/>
    </source>
</evidence>
<dbReference type="SUPFAM" id="SSF48452">
    <property type="entry name" value="TPR-like"/>
    <property type="match status" value="1"/>
</dbReference>
<keyword evidence="4" id="KW-0472">Membrane</keyword>
<sequence>MIKKIKIYITLAAVAFSSVSCLDKYPEDAIPEGDAIRTVEEANQAVIGIYAYMKNPNLYSGLLTLLPDLQADLAYAVEGYTNTYGNIWRWDILPTNTEVEAVYGTLNALIGKCNFLLERIAVLEQEVDDEDYEKLQQFKGEALFARALSYSDLIKMYCKAYDPATAADELGVVLVSSYSNAGTLKRASLKDSYQFVLDDLAQSATCLKPDENENDESYYDTPYFTIYAVNALYARVYLNMQEWDKAIEYASKVIDSRKFKLSSTTEMIDSETSYYQYMWQYDHSTETIWKVGFTTTSYGGSLGQIFFNYDFNSFKPDYVPAEWVLNLYADTDLRATTFFQSYRTGYEHGLQWPLLAKYFGNQEFYEQNILHVTMPKVFRLSEQYLIRAEAYCQKSNPEYGKGANDLTTLRQARYSNYGSASLTEENWFKEISEERVRELYMEGFRLNDLKRWGQQGLVDGFTRKPQANTIAVGSSLKVDASNPLFVWPIPQHELDLPGSQVEPNESNK</sequence>
<evidence type="ECO:0000256" key="1">
    <source>
        <dbReference type="ARBA" id="ARBA00004442"/>
    </source>
</evidence>
<comment type="similarity">
    <text evidence="2">Belongs to the SusD family.</text>
</comment>
<comment type="subcellular location">
    <subcellularLocation>
        <location evidence="1">Cell outer membrane</location>
    </subcellularLocation>
</comment>
<evidence type="ECO:0000313" key="9">
    <source>
        <dbReference type="Proteomes" id="UP000095517"/>
    </source>
</evidence>
<dbReference type="AlphaFoldDB" id="A0A173XJS5"/>
<reference evidence="8 9" key="1">
    <citation type="submission" date="2015-09" db="EMBL/GenBank/DDBJ databases">
        <authorList>
            <consortium name="Pathogen Informatics"/>
        </authorList>
    </citation>
    <scope>NUCLEOTIDE SEQUENCE [LARGE SCALE GENOMIC DNA]</scope>
    <source>
        <strain evidence="8 9">2789STDY5608840</strain>
    </source>
</reference>
<evidence type="ECO:0000259" key="7">
    <source>
        <dbReference type="Pfam" id="PF14322"/>
    </source>
</evidence>
<feature type="domain" description="RagB/SusD" evidence="6">
    <location>
        <begin position="352"/>
        <end position="496"/>
    </location>
</feature>
<dbReference type="GO" id="GO:0009279">
    <property type="term" value="C:cell outer membrane"/>
    <property type="evidence" value="ECO:0007669"/>
    <property type="project" value="UniProtKB-SubCell"/>
</dbReference>
<dbReference type="STRING" id="338188.ERS852397_00346"/>
<evidence type="ECO:0000256" key="2">
    <source>
        <dbReference type="ARBA" id="ARBA00006275"/>
    </source>
</evidence>
<dbReference type="Pfam" id="PF14322">
    <property type="entry name" value="SusD-like_3"/>
    <property type="match status" value="1"/>
</dbReference>
<name>A0A173XJS5_9BACE</name>
<protein>
    <submittedName>
        <fullName evidence="8">SusD family</fullName>
    </submittedName>
</protein>
<evidence type="ECO:0000256" key="4">
    <source>
        <dbReference type="ARBA" id="ARBA00023136"/>
    </source>
</evidence>
<keyword evidence="3" id="KW-0732">Signal</keyword>
<keyword evidence="5" id="KW-0998">Cell outer membrane</keyword>
<dbReference type="InterPro" id="IPR012944">
    <property type="entry name" value="SusD_RagB_dom"/>
</dbReference>
<dbReference type="Proteomes" id="UP000095517">
    <property type="component" value="Unassembled WGS sequence"/>
</dbReference>
<feature type="domain" description="SusD-like N-terminal" evidence="7">
    <location>
        <begin position="72"/>
        <end position="238"/>
    </location>
</feature>
<dbReference type="Pfam" id="PF07980">
    <property type="entry name" value="SusD_RagB"/>
    <property type="match status" value="1"/>
</dbReference>
<proteinExistence type="inferred from homology"/>
<dbReference type="EMBL" id="CYZH01000002">
    <property type="protein sequence ID" value="CUN51500.1"/>
    <property type="molecule type" value="Genomic_DNA"/>
</dbReference>